<proteinExistence type="predicted"/>
<dbReference type="AlphaFoldDB" id="A0A0C2XBF1"/>
<keyword evidence="3" id="KW-1185">Reference proteome</keyword>
<dbReference type="HOGENOM" id="CLU_510035_0_0_1"/>
<evidence type="ECO:0000313" key="2">
    <source>
        <dbReference type="EMBL" id="KIM35278.1"/>
    </source>
</evidence>
<gene>
    <name evidence="2" type="ORF">M413DRAFT_32631</name>
</gene>
<feature type="compositionally biased region" description="Pro residues" evidence="1">
    <location>
        <begin position="16"/>
        <end position="25"/>
    </location>
</feature>
<feature type="region of interest" description="Disordered" evidence="1">
    <location>
        <begin position="9"/>
        <end position="60"/>
    </location>
</feature>
<dbReference type="Proteomes" id="UP000053424">
    <property type="component" value="Unassembled WGS sequence"/>
</dbReference>
<reference evidence="3" key="2">
    <citation type="submission" date="2015-01" db="EMBL/GenBank/DDBJ databases">
        <title>Evolutionary Origins and Diversification of the Mycorrhizal Mutualists.</title>
        <authorList>
            <consortium name="DOE Joint Genome Institute"/>
            <consortium name="Mycorrhizal Genomics Consortium"/>
            <person name="Kohler A."/>
            <person name="Kuo A."/>
            <person name="Nagy L.G."/>
            <person name="Floudas D."/>
            <person name="Copeland A."/>
            <person name="Barry K.W."/>
            <person name="Cichocki N."/>
            <person name="Veneault-Fourrey C."/>
            <person name="LaButti K."/>
            <person name="Lindquist E.A."/>
            <person name="Lipzen A."/>
            <person name="Lundell T."/>
            <person name="Morin E."/>
            <person name="Murat C."/>
            <person name="Riley R."/>
            <person name="Ohm R."/>
            <person name="Sun H."/>
            <person name="Tunlid A."/>
            <person name="Henrissat B."/>
            <person name="Grigoriev I.V."/>
            <person name="Hibbett D.S."/>
            <person name="Martin F."/>
        </authorList>
    </citation>
    <scope>NUCLEOTIDE SEQUENCE [LARGE SCALE GENOMIC DNA]</scope>
    <source>
        <strain evidence="3">h7</strain>
    </source>
</reference>
<reference evidence="2 3" key="1">
    <citation type="submission" date="2014-04" db="EMBL/GenBank/DDBJ databases">
        <authorList>
            <consortium name="DOE Joint Genome Institute"/>
            <person name="Kuo A."/>
            <person name="Gay G."/>
            <person name="Dore J."/>
            <person name="Kohler A."/>
            <person name="Nagy L.G."/>
            <person name="Floudas D."/>
            <person name="Copeland A."/>
            <person name="Barry K.W."/>
            <person name="Cichocki N."/>
            <person name="Veneault-Fourrey C."/>
            <person name="LaButti K."/>
            <person name="Lindquist E.A."/>
            <person name="Lipzen A."/>
            <person name="Lundell T."/>
            <person name="Morin E."/>
            <person name="Murat C."/>
            <person name="Sun H."/>
            <person name="Tunlid A."/>
            <person name="Henrissat B."/>
            <person name="Grigoriev I.V."/>
            <person name="Hibbett D.S."/>
            <person name="Martin F."/>
            <person name="Nordberg H.P."/>
            <person name="Cantor M.N."/>
            <person name="Hua S.X."/>
        </authorList>
    </citation>
    <scope>NUCLEOTIDE SEQUENCE [LARGE SCALE GENOMIC DNA]</scope>
    <source>
        <strain evidence="3">h7</strain>
    </source>
</reference>
<accession>A0A0C2XBF1</accession>
<sequence>MWNSIVNWRLENGTPPGTPRTPPLRIPTAQSPMPAFFFLGSPETPQPPTPESWPTDCPSTSRYSVSSFKIPGSREAPTFPDEQKNVRQQTPSGLSHWLYHNMLRRDSRSSNDSSYVDNPFRGQPVQPSCKRGPRYNQQDRTPSNFHDNAWINPHIWPTGTSVKAPKYLTTTGIRVEPHQIPRLWKIRIPERYADQPVVDAQSTTAHSSDWASLGSAPPTGEVSFQVKFDENPPILGWNALNHDIKTLEQNHHSLAITWSPSSYRDDPGGRMGGRIFKSLFDLLARQIDVRPTPLAAFKRISINVPERLEDADIVPITGPERTAEEQEVINANRIDLDSASNLKEFLFQGSHLFLAEKLLNLPGWRLTLLSITCCKISVNDTLELLQACSRLKDVTVGNVCAEADCELGNRFHLKPGAELSSELRSFIITSYVDVTGIVGLLTWDGIPTITVNILDDGVAGQNWEACFSRIPMGALLIMNGNFPQATMESLQSNIPNAVFGT</sequence>
<organism evidence="2 3">
    <name type="scientific">Hebeloma cylindrosporum</name>
    <dbReference type="NCBI Taxonomy" id="76867"/>
    <lineage>
        <taxon>Eukaryota</taxon>
        <taxon>Fungi</taxon>
        <taxon>Dikarya</taxon>
        <taxon>Basidiomycota</taxon>
        <taxon>Agaricomycotina</taxon>
        <taxon>Agaricomycetes</taxon>
        <taxon>Agaricomycetidae</taxon>
        <taxon>Agaricales</taxon>
        <taxon>Agaricineae</taxon>
        <taxon>Hymenogastraceae</taxon>
        <taxon>Hebeloma</taxon>
    </lineage>
</organism>
<evidence type="ECO:0000313" key="3">
    <source>
        <dbReference type="Proteomes" id="UP000053424"/>
    </source>
</evidence>
<dbReference type="OrthoDB" id="3069034at2759"/>
<feature type="region of interest" description="Disordered" evidence="1">
    <location>
        <begin position="108"/>
        <end position="147"/>
    </location>
</feature>
<protein>
    <submittedName>
        <fullName evidence="2">Uncharacterized protein</fullName>
    </submittedName>
</protein>
<feature type="compositionally biased region" description="Polar residues" evidence="1">
    <location>
        <begin position="135"/>
        <end position="146"/>
    </location>
</feature>
<name>A0A0C2XBF1_HEBCY</name>
<dbReference type="EMBL" id="KN831825">
    <property type="protein sequence ID" value="KIM35278.1"/>
    <property type="molecule type" value="Genomic_DNA"/>
</dbReference>
<feature type="region of interest" description="Disordered" evidence="1">
    <location>
        <begin position="72"/>
        <end position="93"/>
    </location>
</feature>
<evidence type="ECO:0000256" key="1">
    <source>
        <dbReference type="SAM" id="MobiDB-lite"/>
    </source>
</evidence>